<dbReference type="STRING" id="1314776.A0A165XPS9"/>
<dbReference type="PRINTS" id="PR00368">
    <property type="entry name" value="FADPNR"/>
</dbReference>
<dbReference type="EMBL" id="KV428337">
    <property type="protein sequence ID" value="KZT32418.1"/>
    <property type="molecule type" value="Genomic_DNA"/>
</dbReference>
<dbReference type="Gene3D" id="3.50.50.100">
    <property type="match status" value="1"/>
</dbReference>
<dbReference type="GO" id="GO:0050660">
    <property type="term" value="F:flavin adenine dinucleotide binding"/>
    <property type="evidence" value="ECO:0007669"/>
    <property type="project" value="TreeGrafter"/>
</dbReference>
<dbReference type="InterPro" id="IPR036188">
    <property type="entry name" value="FAD/NAD-bd_sf"/>
</dbReference>
<dbReference type="InterPro" id="IPR023753">
    <property type="entry name" value="FAD/NAD-binding_dom"/>
</dbReference>
<keyword evidence="2" id="KW-0285">Flavoprotein</keyword>
<protein>
    <submittedName>
        <fullName evidence="6">FAD/NAD(P)-binding domain-containing protein</fullName>
    </submittedName>
</protein>
<feature type="domain" description="FAD/NAD(P)-binding" evidence="5">
    <location>
        <begin position="3"/>
        <end position="294"/>
    </location>
</feature>
<sequence>MPNVVVVGAGGFGAPVAHGLSAKLDSSKHTLTVITSRPYFTHYPALLRVLVTSDRQLEDDSLLGYDKLFQNGNGSIKVGTVTGITKAPNGKSGTVELASGESVPWDVLVLTPGSLWEAGLSLPEGDKSAAISWFDSWAEKFKQANSYALVGAGAVGIELAGELRDVYPNKKITLIHGDSMFLNDTYPAKFRKDIERRIRIRKIDVLLSNHVDTIDNSGTSHKTREGTPFEADLIVPTRGGRPNTEFIKSLGTKALTPYGRVNVKPTLQVEGETNVFAAGDVIEYKEQKQVAKAAGHAPVIIENVIALLSGSSPSKEYKGSMEAILVTNGKNGGAGYMGMLWGVKLGDYLTAKIKSKTLLVGYAKAAVGLA</sequence>
<dbReference type="PANTHER" id="PTHR43735">
    <property type="entry name" value="APOPTOSIS-INDUCING FACTOR 1"/>
    <property type="match status" value="1"/>
</dbReference>
<keyword evidence="3" id="KW-0274">FAD</keyword>
<evidence type="ECO:0000259" key="5">
    <source>
        <dbReference type="Pfam" id="PF07992"/>
    </source>
</evidence>
<comment type="similarity">
    <text evidence="1">Belongs to the FAD-dependent oxidoreductase family.</text>
</comment>
<proteinExistence type="inferred from homology"/>
<dbReference type="PANTHER" id="PTHR43735:SF3">
    <property type="entry name" value="FERROPTOSIS SUPPRESSOR PROTEIN 1"/>
    <property type="match status" value="1"/>
</dbReference>
<evidence type="ECO:0000256" key="1">
    <source>
        <dbReference type="ARBA" id="ARBA00006442"/>
    </source>
</evidence>
<dbReference type="Proteomes" id="UP000076798">
    <property type="component" value="Unassembled WGS sequence"/>
</dbReference>
<dbReference type="OrthoDB" id="202203at2759"/>
<evidence type="ECO:0000256" key="3">
    <source>
        <dbReference type="ARBA" id="ARBA00022827"/>
    </source>
</evidence>
<dbReference type="SUPFAM" id="SSF51905">
    <property type="entry name" value="FAD/NAD(P)-binding domain"/>
    <property type="match status" value="1"/>
</dbReference>
<dbReference type="Pfam" id="PF07992">
    <property type="entry name" value="Pyr_redox_2"/>
    <property type="match status" value="1"/>
</dbReference>
<reference evidence="6 7" key="1">
    <citation type="journal article" date="2016" name="Mol. Biol. Evol.">
        <title>Comparative Genomics of Early-Diverging Mushroom-Forming Fungi Provides Insights into the Origins of Lignocellulose Decay Capabilities.</title>
        <authorList>
            <person name="Nagy L.G."/>
            <person name="Riley R."/>
            <person name="Tritt A."/>
            <person name="Adam C."/>
            <person name="Daum C."/>
            <person name="Floudas D."/>
            <person name="Sun H."/>
            <person name="Yadav J.S."/>
            <person name="Pangilinan J."/>
            <person name="Larsson K.H."/>
            <person name="Matsuura K."/>
            <person name="Barry K."/>
            <person name="Labutti K."/>
            <person name="Kuo R."/>
            <person name="Ohm R.A."/>
            <person name="Bhattacharya S.S."/>
            <person name="Shirouzu T."/>
            <person name="Yoshinaga Y."/>
            <person name="Martin F.M."/>
            <person name="Grigoriev I.V."/>
            <person name="Hibbett D.S."/>
        </authorList>
    </citation>
    <scope>NUCLEOTIDE SEQUENCE [LARGE SCALE GENOMIC DNA]</scope>
    <source>
        <strain evidence="6 7">HHB10207 ss-3</strain>
    </source>
</reference>
<evidence type="ECO:0000256" key="4">
    <source>
        <dbReference type="ARBA" id="ARBA00023002"/>
    </source>
</evidence>
<evidence type="ECO:0000256" key="2">
    <source>
        <dbReference type="ARBA" id="ARBA00022630"/>
    </source>
</evidence>
<dbReference type="AlphaFoldDB" id="A0A165XPS9"/>
<dbReference type="GO" id="GO:0005737">
    <property type="term" value="C:cytoplasm"/>
    <property type="evidence" value="ECO:0007669"/>
    <property type="project" value="TreeGrafter"/>
</dbReference>
<keyword evidence="7" id="KW-1185">Reference proteome</keyword>
<keyword evidence="4" id="KW-0560">Oxidoreductase</keyword>
<gene>
    <name evidence="6" type="ORF">SISSUDRAFT_994069</name>
</gene>
<dbReference type="PRINTS" id="PR00411">
    <property type="entry name" value="PNDRDTASEI"/>
</dbReference>
<name>A0A165XPS9_9AGAM</name>
<evidence type="ECO:0000313" key="6">
    <source>
        <dbReference type="EMBL" id="KZT32418.1"/>
    </source>
</evidence>
<dbReference type="GO" id="GO:0004174">
    <property type="term" value="F:electron-transferring-flavoprotein dehydrogenase activity"/>
    <property type="evidence" value="ECO:0007669"/>
    <property type="project" value="TreeGrafter"/>
</dbReference>
<evidence type="ECO:0000313" key="7">
    <source>
        <dbReference type="Proteomes" id="UP000076798"/>
    </source>
</evidence>
<accession>A0A165XPS9</accession>
<organism evidence="6 7">
    <name type="scientific">Sistotremastrum suecicum HHB10207 ss-3</name>
    <dbReference type="NCBI Taxonomy" id="1314776"/>
    <lineage>
        <taxon>Eukaryota</taxon>
        <taxon>Fungi</taxon>
        <taxon>Dikarya</taxon>
        <taxon>Basidiomycota</taxon>
        <taxon>Agaricomycotina</taxon>
        <taxon>Agaricomycetes</taxon>
        <taxon>Sistotremastrales</taxon>
        <taxon>Sistotremastraceae</taxon>
        <taxon>Sistotremastrum</taxon>
    </lineage>
</organism>